<dbReference type="GO" id="GO:0005886">
    <property type="term" value="C:plasma membrane"/>
    <property type="evidence" value="ECO:0007669"/>
    <property type="project" value="UniProtKB-SubCell"/>
</dbReference>
<dbReference type="InterPro" id="IPR004513">
    <property type="entry name" value="FtsX"/>
</dbReference>
<feature type="transmembrane region" description="Helical" evidence="11">
    <location>
        <begin position="192"/>
        <end position="214"/>
    </location>
</feature>
<evidence type="ECO:0000256" key="8">
    <source>
        <dbReference type="ARBA" id="ARBA00023136"/>
    </source>
</evidence>
<evidence type="ECO:0000256" key="1">
    <source>
        <dbReference type="ARBA" id="ARBA00004651"/>
    </source>
</evidence>
<comment type="function">
    <text evidence="10">Part of the ABC transporter FtsEX involved in asymmetric cellular division facilitating the initiation of sporulation.</text>
</comment>
<dbReference type="AlphaFoldDB" id="A0A6A7K913"/>
<keyword evidence="15" id="KW-1185">Reference proteome</keyword>
<evidence type="ECO:0000259" key="13">
    <source>
        <dbReference type="Pfam" id="PF18075"/>
    </source>
</evidence>
<dbReference type="Gene3D" id="3.30.70.3040">
    <property type="match status" value="1"/>
</dbReference>
<name>A0A6A7K913_9FIRM</name>
<dbReference type="PANTHER" id="PTHR47755">
    <property type="entry name" value="CELL DIVISION PROTEIN FTSX"/>
    <property type="match status" value="1"/>
</dbReference>
<feature type="domain" description="ABC3 transporter permease C-terminal" evidence="12">
    <location>
        <begin position="152"/>
        <end position="273"/>
    </location>
</feature>
<dbReference type="PANTHER" id="PTHR47755:SF1">
    <property type="entry name" value="CELL DIVISION PROTEIN FTSX"/>
    <property type="match status" value="1"/>
</dbReference>
<keyword evidence="7 11" id="KW-1133">Transmembrane helix</keyword>
<accession>A0A6A7K913</accession>
<evidence type="ECO:0000313" key="15">
    <source>
        <dbReference type="Proteomes" id="UP000440004"/>
    </source>
</evidence>
<feature type="transmembrane region" description="Helical" evidence="11">
    <location>
        <begin position="221"/>
        <end position="238"/>
    </location>
</feature>
<gene>
    <name evidence="14" type="ORF">GC105_08845</name>
</gene>
<keyword evidence="4 10" id="KW-1003">Cell membrane</keyword>
<comment type="caution">
    <text evidence="14">The sequence shown here is derived from an EMBL/GenBank/DDBJ whole genome shotgun (WGS) entry which is preliminary data.</text>
</comment>
<reference evidence="14 15" key="1">
    <citation type="submission" date="2019-10" db="EMBL/GenBank/DDBJ databases">
        <title>Alkalibaculum tamaniensis sp.nov., a new alkaliphilic acetogen, isolated on methoxylated aromatics from a mud volcano.</title>
        <authorList>
            <person name="Khomyakova M.A."/>
            <person name="Merkel A.Y."/>
            <person name="Bonch-Osmolovskaya E.A."/>
            <person name="Slobodkin A.I."/>
        </authorList>
    </citation>
    <scope>NUCLEOTIDE SEQUENCE [LARGE SCALE GENOMIC DNA]</scope>
    <source>
        <strain evidence="14 15">M08DMB</strain>
    </source>
</reference>
<sequence>MSIASVISVLSALVILGIFLVITFNIQHITSEMEDQLELKVFLEKDISVEEMGDLENTLDAHKDIESYTFQSKDEALNIMSNQLEQYENILKGLEEDNPLPEAFIIKTHSAGAITELNDSLSDLDGVDYINYGESYVGALIKFNEFANIMSMVVLVILTGISLFIIYNTIKITVFARRKEISIMKLVGATNWYIRVPFIIEGSILGVLGSILAVLVIRNAYYYLLGLIQGQSVLMMGITFAPPESVMPEIMVYFIVYGLVVGAVGSLFSIRKFLDV</sequence>
<dbReference type="InterPro" id="IPR058204">
    <property type="entry name" value="FtsX_firmicutes-type"/>
</dbReference>
<evidence type="ECO:0000256" key="6">
    <source>
        <dbReference type="ARBA" id="ARBA00022692"/>
    </source>
</evidence>
<keyword evidence="9 10" id="KW-0131">Cell cycle</keyword>
<feature type="transmembrane region" description="Helical" evidence="11">
    <location>
        <begin position="250"/>
        <end position="270"/>
    </location>
</feature>
<evidence type="ECO:0000256" key="5">
    <source>
        <dbReference type="ARBA" id="ARBA00022618"/>
    </source>
</evidence>
<dbReference type="GO" id="GO:0051301">
    <property type="term" value="P:cell division"/>
    <property type="evidence" value="ECO:0007669"/>
    <property type="project" value="UniProtKB-KW"/>
</dbReference>
<evidence type="ECO:0000259" key="12">
    <source>
        <dbReference type="Pfam" id="PF02687"/>
    </source>
</evidence>
<keyword evidence="6 11" id="KW-0812">Transmembrane</keyword>
<evidence type="ECO:0000256" key="9">
    <source>
        <dbReference type="ARBA" id="ARBA00023306"/>
    </source>
</evidence>
<dbReference type="InterPro" id="IPR040690">
    <property type="entry name" value="FtsX_ECD"/>
</dbReference>
<feature type="transmembrane region" description="Helical" evidence="11">
    <location>
        <begin position="149"/>
        <end position="170"/>
    </location>
</feature>
<evidence type="ECO:0000256" key="10">
    <source>
        <dbReference type="PIRNR" id="PIRNR003097"/>
    </source>
</evidence>
<evidence type="ECO:0000313" key="14">
    <source>
        <dbReference type="EMBL" id="MPW25896.1"/>
    </source>
</evidence>
<proteinExistence type="inferred from homology"/>
<dbReference type="PIRSF" id="PIRSF003097">
    <property type="entry name" value="FtsX"/>
    <property type="match status" value="1"/>
</dbReference>
<evidence type="ECO:0000256" key="4">
    <source>
        <dbReference type="ARBA" id="ARBA00022475"/>
    </source>
</evidence>
<comment type="subcellular location">
    <subcellularLocation>
        <location evidence="1">Cell membrane</location>
        <topology evidence="1">Multi-pass membrane protein</topology>
    </subcellularLocation>
</comment>
<dbReference type="InterPro" id="IPR003838">
    <property type="entry name" value="ABC3_permease_C"/>
</dbReference>
<feature type="domain" description="FtsX extracellular" evidence="13">
    <location>
        <begin position="37"/>
        <end position="129"/>
    </location>
</feature>
<keyword evidence="5 10" id="KW-0132">Cell division</keyword>
<dbReference type="Proteomes" id="UP000440004">
    <property type="component" value="Unassembled WGS sequence"/>
</dbReference>
<evidence type="ECO:0000256" key="7">
    <source>
        <dbReference type="ARBA" id="ARBA00022989"/>
    </source>
</evidence>
<evidence type="ECO:0000256" key="11">
    <source>
        <dbReference type="SAM" id="Phobius"/>
    </source>
</evidence>
<dbReference type="Pfam" id="PF02687">
    <property type="entry name" value="FtsX"/>
    <property type="match status" value="1"/>
</dbReference>
<organism evidence="14 15">
    <name type="scientific">Alkalibaculum sporogenes</name>
    <dbReference type="NCBI Taxonomy" id="2655001"/>
    <lineage>
        <taxon>Bacteria</taxon>
        <taxon>Bacillati</taxon>
        <taxon>Bacillota</taxon>
        <taxon>Clostridia</taxon>
        <taxon>Eubacteriales</taxon>
        <taxon>Eubacteriaceae</taxon>
        <taxon>Alkalibaculum</taxon>
    </lineage>
</organism>
<evidence type="ECO:0000256" key="2">
    <source>
        <dbReference type="ARBA" id="ARBA00007379"/>
    </source>
</evidence>
<protein>
    <recommendedName>
        <fullName evidence="3 10">Cell division protein FtsX</fullName>
    </recommendedName>
</protein>
<comment type="similarity">
    <text evidence="2 10">Belongs to the ABC-4 integral membrane protein family. FtsX subfamily.</text>
</comment>
<dbReference type="EMBL" id="WHNX01000012">
    <property type="protein sequence ID" value="MPW25896.1"/>
    <property type="molecule type" value="Genomic_DNA"/>
</dbReference>
<keyword evidence="8 10" id="KW-0472">Membrane</keyword>
<evidence type="ECO:0000256" key="3">
    <source>
        <dbReference type="ARBA" id="ARBA00021907"/>
    </source>
</evidence>
<dbReference type="NCBIfam" id="NF038347">
    <property type="entry name" value="FtsX_Gpos"/>
    <property type="match status" value="1"/>
</dbReference>
<feature type="transmembrane region" description="Helical" evidence="11">
    <location>
        <begin position="6"/>
        <end position="26"/>
    </location>
</feature>
<dbReference type="Pfam" id="PF18075">
    <property type="entry name" value="FtsX_ECD"/>
    <property type="match status" value="1"/>
</dbReference>